<feature type="compositionally biased region" description="Polar residues" evidence="2">
    <location>
        <begin position="18"/>
        <end position="29"/>
    </location>
</feature>
<dbReference type="Pfam" id="PF03816">
    <property type="entry name" value="LytR_cpsA_psr"/>
    <property type="match status" value="1"/>
</dbReference>
<evidence type="ECO:0000256" key="3">
    <source>
        <dbReference type="SAM" id="Phobius"/>
    </source>
</evidence>
<keyword evidence="3" id="KW-0812">Transmembrane</keyword>
<dbReference type="InterPro" id="IPR004474">
    <property type="entry name" value="LytR_CpsA_psr"/>
</dbReference>
<dbReference type="AlphaFoldDB" id="A0A4Q2JXV7"/>
<dbReference type="InterPro" id="IPR050922">
    <property type="entry name" value="LytR/CpsA/Psr_CW_biosynth"/>
</dbReference>
<dbReference type="NCBIfam" id="TIGR00350">
    <property type="entry name" value="lytR_cpsA_psr"/>
    <property type="match status" value="1"/>
</dbReference>
<comment type="similarity">
    <text evidence="1">Belongs to the LytR/CpsA/Psr (LCP) family.</text>
</comment>
<reference evidence="6 7" key="1">
    <citation type="submission" date="2019-01" db="EMBL/GenBank/DDBJ databases">
        <title>Senegalimassilia sp. nov. KGMB04484 isolated human feces.</title>
        <authorList>
            <person name="Han K.-I."/>
            <person name="Kim J.-S."/>
            <person name="Lee K.C."/>
            <person name="Suh M.K."/>
            <person name="Eom M.K."/>
            <person name="Lee J.H."/>
            <person name="Park S.-H."/>
            <person name="Kang S.W."/>
            <person name="Park J.-E."/>
            <person name="Oh B.S."/>
            <person name="Yu S.Y."/>
            <person name="Choi S.-H."/>
            <person name="Lee D.H."/>
            <person name="Yoon H."/>
            <person name="Kim B.-Y."/>
            <person name="Lee J.H."/>
            <person name="Lee J.-S."/>
        </authorList>
    </citation>
    <scope>NUCLEOTIDE SEQUENCE [LARGE SCALE GENOMIC DNA]</scope>
    <source>
        <strain evidence="6 7">KGMB04484</strain>
    </source>
</reference>
<protein>
    <submittedName>
        <fullName evidence="6">LytR family transcriptional regulator</fullName>
    </submittedName>
</protein>
<accession>A0A4Q2JXV7</accession>
<dbReference type="Gene3D" id="3.30.70.2390">
    <property type="match status" value="1"/>
</dbReference>
<feature type="domain" description="Cell envelope-related transcriptional attenuator" evidence="4">
    <location>
        <begin position="162"/>
        <end position="309"/>
    </location>
</feature>
<dbReference type="EMBL" id="SDPW01000001">
    <property type="protein sequence ID" value="RXZ53889.1"/>
    <property type="molecule type" value="Genomic_DNA"/>
</dbReference>
<gene>
    <name evidence="6" type="ORF">ET524_04875</name>
</gene>
<sequence>MENKRTRNGRDRQGAGRATTNQPSSTRRATASEVRAQDRYARSRYGAQPANPTKRTATSQPAADDAAAQRLSRDEYAKTHKHKKHGKLFYAGIAALAVVLIGAGAAFAYVQVLSGNLHAGLGNVGQYLVKTNMTKEPFYMLLMGTDGSAERDESGDFGDSYRTDSIMLARIDPVGKKVTLVSLHRDTMVDMGEYGVNKLNAAHVFGGPALSVQTVSRLAGVDISHYAEINFDGFHEIVDALGGIEVDVPMTIDDEDAGGHLDAGLQTLNGDQALILCRARHAYDEIGPGDEYRAANQRLVISAIAKKLLSADAASMASTVQALSKYVTTDLGVTDIIGLAQAMQGLDPSTDIYSAMEPTTSEYIDGVWYEINNTAEWKAMMKRVDSGLPPTDGDVVDKTSGTILATTGDGGATSAGTAGDGTGAVKRGGTVAIRNGNGVSGAGFDATERIQGLGYSVNTSNADNFDYRETLVVYNDPADKEAAEAIVKALGVGKAEQNANTYLFEEDFLIVLGADWQ</sequence>
<keyword evidence="3" id="KW-1133">Transmembrane helix</keyword>
<keyword evidence="3" id="KW-0472">Membrane</keyword>
<dbReference type="OrthoDB" id="9782542at2"/>
<evidence type="ECO:0000256" key="2">
    <source>
        <dbReference type="SAM" id="MobiDB-lite"/>
    </source>
</evidence>
<dbReference type="PANTHER" id="PTHR33392">
    <property type="entry name" value="POLYISOPRENYL-TEICHOIC ACID--PEPTIDOGLYCAN TEICHOIC ACID TRANSFERASE TAGU"/>
    <property type="match status" value="1"/>
</dbReference>
<dbReference type="PANTHER" id="PTHR33392:SF6">
    <property type="entry name" value="POLYISOPRENYL-TEICHOIC ACID--PEPTIDOGLYCAN TEICHOIC ACID TRANSFERASE TAGU"/>
    <property type="match status" value="1"/>
</dbReference>
<evidence type="ECO:0000259" key="5">
    <source>
        <dbReference type="Pfam" id="PF13399"/>
    </source>
</evidence>
<evidence type="ECO:0000256" key="1">
    <source>
        <dbReference type="ARBA" id="ARBA00006068"/>
    </source>
</evidence>
<feature type="compositionally biased region" description="Polar residues" evidence="2">
    <location>
        <begin position="50"/>
        <end position="61"/>
    </location>
</feature>
<feature type="transmembrane region" description="Helical" evidence="3">
    <location>
        <begin position="88"/>
        <end position="110"/>
    </location>
</feature>
<keyword evidence="7" id="KW-1185">Reference proteome</keyword>
<dbReference type="Proteomes" id="UP000293345">
    <property type="component" value="Unassembled WGS sequence"/>
</dbReference>
<dbReference type="Pfam" id="PF13399">
    <property type="entry name" value="LytR_C"/>
    <property type="match status" value="1"/>
</dbReference>
<evidence type="ECO:0000313" key="7">
    <source>
        <dbReference type="Proteomes" id="UP000293345"/>
    </source>
</evidence>
<evidence type="ECO:0000313" key="6">
    <source>
        <dbReference type="EMBL" id="RXZ53889.1"/>
    </source>
</evidence>
<proteinExistence type="inferred from homology"/>
<feature type="domain" description="LytR/CpsA/Psr regulator C-terminal" evidence="5">
    <location>
        <begin position="430"/>
        <end position="516"/>
    </location>
</feature>
<dbReference type="Gene3D" id="3.40.630.190">
    <property type="entry name" value="LCP protein"/>
    <property type="match status" value="1"/>
</dbReference>
<feature type="compositionally biased region" description="Basic and acidic residues" evidence="2">
    <location>
        <begin position="1"/>
        <end position="14"/>
    </location>
</feature>
<dbReference type="RefSeq" id="WP_129423713.1">
    <property type="nucleotide sequence ID" value="NZ_SDPW01000001.1"/>
</dbReference>
<name>A0A4Q2JXV7_9ACTN</name>
<organism evidence="6 7">
    <name type="scientific">Senegalimassilia faecalis</name>
    <dbReference type="NCBI Taxonomy" id="2509433"/>
    <lineage>
        <taxon>Bacteria</taxon>
        <taxon>Bacillati</taxon>
        <taxon>Actinomycetota</taxon>
        <taxon>Coriobacteriia</taxon>
        <taxon>Coriobacteriales</taxon>
        <taxon>Coriobacteriaceae</taxon>
        <taxon>Senegalimassilia</taxon>
    </lineage>
</organism>
<evidence type="ECO:0000259" key="4">
    <source>
        <dbReference type="Pfam" id="PF03816"/>
    </source>
</evidence>
<feature type="region of interest" description="Disordered" evidence="2">
    <location>
        <begin position="1"/>
        <end position="69"/>
    </location>
</feature>
<dbReference type="InterPro" id="IPR027381">
    <property type="entry name" value="LytR/CpsA/Psr_C"/>
</dbReference>
<comment type="caution">
    <text evidence="6">The sequence shown here is derived from an EMBL/GenBank/DDBJ whole genome shotgun (WGS) entry which is preliminary data.</text>
</comment>